<organism evidence="3 4">
    <name type="scientific">Lasiosphaeria hispida</name>
    <dbReference type="NCBI Taxonomy" id="260671"/>
    <lineage>
        <taxon>Eukaryota</taxon>
        <taxon>Fungi</taxon>
        <taxon>Dikarya</taxon>
        <taxon>Ascomycota</taxon>
        <taxon>Pezizomycotina</taxon>
        <taxon>Sordariomycetes</taxon>
        <taxon>Sordariomycetidae</taxon>
        <taxon>Sordariales</taxon>
        <taxon>Lasiosphaeriaceae</taxon>
        <taxon>Lasiosphaeria</taxon>
    </lineage>
</organism>
<name>A0AAJ0MH25_9PEZI</name>
<proteinExistence type="inferred from homology"/>
<dbReference type="NCBIfam" id="NF041278">
    <property type="entry name" value="CmcJ_NvfI_EfuI"/>
    <property type="match status" value="1"/>
</dbReference>
<dbReference type="PANTHER" id="PTHR34598:SF3">
    <property type="entry name" value="OXIDOREDUCTASE AN1597"/>
    <property type="match status" value="1"/>
</dbReference>
<evidence type="ECO:0000256" key="2">
    <source>
        <dbReference type="SAM" id="MobiDB-lite"/>
    </source>
</evidence>
<evidence type="ECO:0000313" key="3">
    <source>
        <dbReference type="EMBL" id="KAK3358834.1"/>
    </source>
</evidence>
<gene>
    <name evidence="3" type="ORF">B0T25DRAFT_77298</name>
</gene>
<dbReference type="Proteomes" id="UP001275084">
    <property type="component" value="Unassembled WGS sequence"/>
</dbReference>
<comment type="caution">
    <text evidence="3">The sequence shown here is derived from an EMBL/GenBank/DDBJ whole genome shotgun (WGS) entry which is preliminary data.</text>
</comment>
<dbReference type="GO" id="GO:0016491">
    <property type="term" value="F:oxidoreductase activity"/>
    <property type="evidence" value="ECO:0007669"/>
    <property type="project" value="InterPro"/>
</dbReference>
<evidence type="ECO:0000313" key="4">
    <source>
        <dbReference type="Proteomes" id="UP001275084"/>
    </source>
</evidence>
<sequence>MEAHEAAIKFLADSPLYETQKPYQLYRSAQDGGDVSNLIFHEQKDVPVRNARGHEDQFKLSTHGFQWLKIPSRVQATPGTDVFIQEYLAESLELITKLMSPDKIIGYDCRTRKNVPKSEIRGDRKSRTTPVPAAPEAHVDQTVDGAWRRIMRHLRKEETDTMDAREWRVQIVNLWRPLYRPVVDSALALCDYRSLSPSDLVAADHVNPDYHGEIYYLKYNPKQEWYWLREQRPEEAVLFISFDSNSQGDAK</sequence>
<reference evidence="3" key="1">
    <citation type="journal article" date="2023" name="Mol. Phylogenet. Evol.">
        <title>Genome-scale phylogeny and comparative genomics of the fungal order Sordariales.</title>
        <authorList>
            <person name="Hensen N."/>
            <person name="Bonometti L."/>
            <person name="Westerberg I."/>
            <person name="Brannstrom I.O."/>
            <person name="Guillou S."/>
            <person name="Cros-Aarteil S."/>
            <person name="Calhoun S."/>
            <person name="Haridas S."/>
            <person name="Kuo A."/>
            <person name="Mondo S."/>
            <person name="Pangilinan J."/>
            <person name="Riley R."/>
            <person name="LaButti K."/>
            <person name="Andreopoulos B."/>
            <person name="Lipzen A."/>
            <person name="Chen C."/>
            <person name="Yan M."/>
            <person name="Daum C."/>
            <person name="Ng V."/>
            <person name="Clum A."/>
            <person name="Steindorff A."/>
            <person name="Ohm R.A."/>
            <person name="Martin F."/>
            <person name="Silar P."/>
            <person name="Natvig D.O."/>
            <person name="Lalanne C."/>
            <person name="Gautier V."/>
            <person name="Ament-Velasquez S.L."/>
            <person name="Kruys A."/>
            <person name="Hutchinson M.I."/>
            <person name="Powell A.J."/>
            <person name="Barry K."/>
            <person name="Miller A.N."/>
            <person name="Grigoriev I.V."/>
            <person name="Debuchy R."/>
            <person name="Gladieux P."/>
            <person name="Hiltunen Thoren M."/>
            <person name="Johannesson H."/>
        </authorList>
    </citation>
    <scope>NUCLEOTIDE SEQUENCE</scope>
    <source>
        <strain evidence="3">CBS 955.72</strain>
    </source>
</reference>
<accession>A0AAJ0MH25</accession>
<feature type="compositionally biased region" description="Basic and acidic residues" evidence="2">
    <location>
        <begin position="117"/>
        <end position="126"/>
    </location>
</feature>
<dbReference type="EMBL" id="JAUIQD010000002">
    <property type="protein sequence ID" value="KAK3358834.1"/>
    <property type="molecule type" value="Genomic_DNA"/>
</dbReference>
<dbReference type="PANTHER" id="PTHR34598">
    <property type="entry name" value="BLL6449 PROTEIN"/>
    <property type="match status" value="1"/>
</dbReference>
<keyword evidence="4" id="KW-1185">Reference proteome</keyword>
<feature type="region of interest" description="Disordered" evidence="2">
    <location>
        <begin position="117"/>
        <end position="136"/>
    </location>
</feature>
<evidence type="ECO:0000256" key="1">
    <source>
        <dbReference type="ARBA" id="ARBA00023604"/>
    </source>
</evidence>
<dbReference type="AlphaFoldDB" id="A0AAJ0MH25"/>
<dbReference type="InterPro" id="IPR044053">
    <property type="entry name" value="AsaB-like"/>
</dbReference>
<reference evidence="3" key="2">
    <citation type="submission" date="2023-06" db="EMBL/GenBank/DDBJ databases">
        <authorList>
            <consortium name="Lawrence Berkeley National Laboratory"/>
            <person name="Haridas S."/>
            <person name="Hensen N."/>
            <person name="Bonometti L."/>
            <person name="Westerberg I."/>
            <person name="Brannstrom I.O."/>
            <person name="Guillou S."/>
            <person name="Cros-Aarteil S."/>
            <person name="Calhoun S."/>
            <person name="Kuo A."/>
            <person name="Mondo S."/>
            <person name="Pangilinan J."/>
            <person name="Riley R."/>
            <person name="Labutti K."/>
            <person name="Andreopoulos B."/>
            <person name="Lipzen A."/>
            <person name="Chen C."/>
            <person name="Yanf M."/>
            <person name="Daum C."/>
            <person name="Ng V."/>
            <person name="Clum A."/>
            <person name="Steindorff A."/>
            <person name="Ohm R."/>
            <person name="Martin F."/>
            <person name="Silar P."/>
            <person name="Natvig D."/>
            <person name="Lalanne C."/>
            <person name="Gautier V."/>
            <person name="Ament-Velasquez S.L."/>
            <person name="Kruys A."/>
            <person name="Hutchinson M.I."/>
            <person name="Powell A.J."/>
            <person name="Barry K."/>
            <person name="Miller A.N."/>
            <person name="Grigoriev I.V."/>
            <person name="Debuchy R."/>
            <person name="Gladieux P."/>
            <person name="Thoren M.H."/>
            <person name="Johannesson H."/>
        </authorList>
    </citation>
    <scope>NUCLEOTIDE SEQUENCE</scope>
    <source>
        <strain evidence="3">CBS 955.72</strain>
    </source>
</reference>
<protein>
    <submittedName>
        <fullName evidence="3">Uncharacterized protein</fullName>
    </submittedName>
</protein>
<comment type="similarity">
    <text evidence="1">Belongs to the asaB hydroxylase/desaturase family.</text>
</comment>